<feature type="compositionally biased region" description="Polar residues" evidence="1">
    <location>
        <begin position="341"/>
        <end position="358"/>
    </location>
</feature>
<feature type="region of interest" description="Disordered" evidence="1">
    <location>
        <begin position="1033"/>
        <end position="1053"/>
    </location>
</feature>
<organism evidence="3 4">
    <name type="scientific">Lineolata rhizophorae</name>
    <dbReference type="NCBI Taxonomy" id="578093"/>
    <lineage>
        <taxon>Eukaryota</taxon>
        <taxon>Fungi</taxon>
        <taxon>Dikarya</taxon>
        <taxon>Ascomycota</taxon>
        <taxon>Pezizomycotina</taxon>
        <taxon>Dothideomycetes</taxon>
        <taxon>Dothideomycetes incertae sedis</taxon>
        <taxon>Lineolatales</taxon>
        <taxon>Lineolataceae</taxon>
        <taxon>Lineolata</taxon>
    </lineage>
</organism>
<feature type="region of interest" description="Disordered" evidence="1">
    <location>
        <begin position="54"/>
        <end position="94"/>
    </location>
</feature>
<dbReference type="AlphaFoldDB" id="A0A6A6NYF7"/>
<dbReference type="PANTHER" id="PTHR24216:SF65">
    <property type="entry name" value="PAXILLIN-LIKE PROTEIN 1"/>
    <property type="match status" value="1"/>
</dbReference>
<accession>A0A6A6NYF7</accession>
<evidence type="ECO:0000259" key="2">
    <source>
        <dbReference type="PROSITE" id="PS50030"/>
    </source>
</evidence>
<dbReference type="Gene3D" id="1.10.8.10">
    <property type="entry name" value="DNA helicase RuvA subunit, C-terminal domain"/>
    <property type="match status" value="1"/>
</dbReference>
<dbReference type="SUPFAM" id="SSF46934">
    <property type="entry name" value="UBA-like"/>
    <property type="match status" value="1"/>
</dbReference>
<reference evidence="3" key="1">
    <citation type="journal article" date="2020" name="Stud. Mycol.">
        <title>101 Dothideomycetes genomes: a test case for predicting lifestyles and emergence of pathogens.</title>
        <authorList>
            <person name="Haridas S."/>
            <person name="Albert R."/>
            <person name="Binder M."/>
            <person name="Bloem J."/>
            <person name="Labutti K."/>
            <person name="Salamov A."/>
            <person name="Andreopoulos B."/>
            <person name="Baker S."/>
            <person name="Barry K."/>
            <person name="Bills G."/>
            <person name="Bluhm B."/>
            <person name="Cannon C."/>
            <person name="Castanera R."/>
            <person name="Culley D."/>
            <person name="Daum C."/>
            <person name="Ezra D."/>
            <person name="Gonzalez J."/>
            <person name="Henrissat B."/>
            <person name="Kuo A."/>
            <person name="Liang C."/>
            <person name="Lipzen A."/>
            <person name="Lutzoni F."/>
            <person name="Magnuson J."/>
            <person name="Mondo S."/>
            <person name="Nolan M."/>
            <person name="Ohm R."/>
            <person name="Pangilinan J."/>
            <person name="Park H.-J."/>
            <person name="Ramirez L."/>
            <person name="Alfaro M."/>
            <person name="Sun H."/>
            <person name="Tritt A."/>
            <person name="Yoshinaga Y."/>
            <person name="Zwiers L.-H."/>
            <person name="Turgeon B."/>
            <person name="Goodwin S."/>
            <person name="Spatafora J."/>
            <person name="Crous P."/>
            <person name="Grigoriev I."/>
        </authorList>
    </citation>
    <scope>NUCLEOTIDE SEQUENCE</scope>
    <source>
        <strain evidence="3">ATCC 16933</strain>
    </source>
</reference>
<feature type="domain" description="UBA" evidence="2">
    <location>
        <begin position="1063"/>
        <end position="1115"/>
    </location>
</feature>
<feature type="compositionally biased region" description="Low complexity" evidence="1">
    <location>
        <begin position="322"/>
        <end position="332"/>
    </location>
</feature>
<evidence type="ECO:0000256" key="1">
    <source>
        <dbReference type="SAM" id="MobiDB-lite"/>
    </source>
</evidence>
<keyword evidence="4" id="KW-1185">Reference proteome</keyword>
<feature type="region of interest" description="Disordered" evidence="1">
    <location>
        <begin position="114"/>
        <end position="374"/>
    </location>
</feature>
<dbReference type="OrthoDB" id="5376710at2759"/>
<dbReference type="Proteomes" id="UP000799766">
    <property type="component" value="Unassembled WGS sequence"/>
</dbReference>
<evidence type="ECO:0000313" key="3">
    <source>
        <dbReference type="EMBL" id="KAF2456756.1"/>
    </source>
</evidence>
<feature type="region of interest" description="Disordered" evidence="1">
    <location>
        <begin position="387"/>
        <end position="457"/>
    </location>
</feature>
<proteinExistence type="predicted"/>
<sequence>MAASQPAVDPELFSLPKSSSPIQRRSISIFSRRGTDTPVPRWRSYESEIMTTASKEQLAKTSKSKLRRQSADVKSKSGTILRAVPKSSRPVTTGNALTSLEEAMATSPNEEILQKIGQGTLPESDTQYYSFTANNASGPPKSPKSPKRSRKETYETAPSNVIGVWRDGKVKWDKPEPKSRPLSTKPANAGARQAPEATDASRAPSATSRQQKDKRPRIQVIIPENHRARPFQQPVPYAGQHGQAQPRAMQQPPQPPPRASSSRGCVSPPATPSQVPIRTSVVSPLIPVRPKPQRPAVSMLAPLYQEEEEGDSIHPAKHARPSVSTSSSGSSRVGDDDESSNYSKRSSVTSVESNNATTDVEPAKPWAGQRGSSYSVASPVEAGVFDEGSANRTAPLPVHKANTVGYPTIEKIIPPSPARPPPPPPKELKSSELPPPSAPPAFGRKNSARKSRISDTRFDVLDRAMQGRMQSRLGAASPTLSEAENDLRVQLTAISENNPFQWDAVSPNGRMDDEQHPIPVPRKSSKRLSQLRVNSVSSPAPCSKPKTSSARAAEIRAHVDRNISAATAETVILQILESLHSLDDLFATALVNRGFYRVFKRHELRLIRGALRRTSAPAWELREISPPSGKEREDPDSAVPMPEYTPSTYLRFHMRDSYIVAALKSLVLDRCRGWLRHTTIDALSSADTREASHVDDALWRIWTFCKVFGGGRNREDDIVGQMDWLKGGQLAHQESCTATVWSSDRFDINSVLMNAPECFGKGNDGGLTAEQLFDMDEMWNCLRALLEGLDGRETQAREYGVYDSTEVRGGDVDGEEAMLGKSSASPTFTMPFVSDLSNALADPVNVEEWRFYLVTLGPSAILDLATPLTRDDASALALAREKGWTTWTPPPLGGSRSTFLKEAVARVYEERIAATFAASQAATPASATQQQEMREVGRRRAAEHVLELRQRKVAAGAGGLQPVTMSMERPMSEWDRVMSALDPQVPRAPPPPPPLPTRAAAEHAYEPATPHGASAPMWRFEPRDSVVFAGGVSPVASHGSGGGSRGTPGTPAAALQHPLQRELVDENPAANTADKAIFRIVEMGFTADEARQALRMTDLGDGLRIDRAVELLLRRQQG</sequence>
<feature type="compositionally biased region" description="Polar residues" evidence="1">
    <location>
        <begin position="121"/>
        <end position="136"/>
    </location>
</feature>
<feature type="compositionally biased region" description="Polar residues" evidence="1">
    <location>
        <begin position="272"/>
        <end position="282"/>
    </location>
</feature>
<name>A0A6A6NYF7_9PEZI</name>
<gene>
    <name evidence="3" type="ORF">BDY21DRAFT_372222</name>
</gene>
<feature type="compositionally biased region" description="Basic and acidic residues" evidence="1">
    <location>
        <begin position="166"/>
        <end position="179"/>
    </location>
</feature>
<dbReference type="InterPro" id="IPR009060">
    <property type="entry name" value="UBA-like_sf"/>
</dbReference>
<dbReference type="InterPro" id="IPR015940">
    <property type="entry name" value="UBA"/>
</dbReference>
<feature type="region of interest" description="Disordered" evidence="1">
    <location>
        <begin position="505"/>
        <end position="529"/>
    </location>
</feature>
<protein>
    <recommendedName>
        <fullName evidence="2">UBA domain-containing protein</fullName>
    </recommendedName>
</protein>
<dbReference type="CDD" id="cd14291">
    <property type="entry name" value="UBA1_NUB1_like"/>
    <property type="match status" value="1"/>
</dbReference>
<feature type="compositionally biased region" description="Pro residues" evidence="1">
    <location>
        <begin position="414"/>
        <end position="425"/>
    </location>
</feature>
<dbReference type="PANTHER" id="PTHR24216">
    <property type="entry name" value="PAXILLIN-RELATED"/>
    <property type="match status" value="1"/>
</dbReference>
<evidence type="ECO:0000313" key="4">
    <source>
        <dbReference type="Proteomes" id="UP000799766"/>
    </source>
</evidence>
<dbReference type="PROSITE" id="PS50030">
    <property type="entry name" value="UBA"/>
    <property type="match status" value="1"/>
</dbReference>
<dbReference type="EMBL" id="MU001682">
    <property type="protein sequence ID" value="KAF2456756.1"/>
    <property type="molecule type" value="Genomic_DNA"/>
</dbReference>